<dbReference type="PROSITE" id="PS00028">
    <property type="entry name" value="ZINC_FINGER_C2H2_1"/>
    <property type="match status" value="3"/>
</dbReference>
<evidence type="ECO:0000256" key="1">
    <source>
        <dbReference type="ARBA" id="ARBA00004123"/>
    </source>
</evidence>
<evidence type="ECO:0000256" key="10">
    <source>
        <dbReference type="PROSITE-ProRule" id="PRU00042"/>
    </source>
</evidence>
<comment type="subcellular location">
    <subcellularLocation>
        <location evidence="1">Nucleus</location>
    </subcellularLocation>
</comment>
<keyword evidence="14" id="KW-1185">Reference proteome</keyword>
<name>A0A067LXP2_BOTB1</name>
<evidence type="ECO:0000256" key="8">
    <source>
        <dbReference type="ARBA" id="ARBA00023163"/>
    </source>
</evidence>
<feature type="domain" description="C2H2-type" evidence="12">
    <location>
        <begin position="63"/>
        <end position="90"/>
    </location>
</feature>
<sequence>MNCLNLDADSTAIVPTSGQPGAARRQRNFQSGPYVCRIYACRSFKTKQACTRHENSHTLEKTWSCWQCGHIFTQKVNLDAHMRTHTGERPYYCNICRKSFTQYATLRHHKATHRGERYFCEAPNCHKSFSRSAKLKNHVAQAHEPPASPVDSARSVSTPKGEPPEDTVSGEETGNGSPMSYRENRIADANAAAGARSARQHHQQQQEYVPISDSEPQSPWLPLTGSESAPGRFAPQPHAQLAIYDPERPWESAHCSTIDLGIPCNEPSYGGNNFTSPSPSSRRPLPRSIPGDSFLPPQDTRPPVYWTDPARCDYTHGASSSSIPVFPPSLAKHMHPSLHHSSQNAGLAAVNRAQYPPTSLESPVSSDIPNVPQFHFQSNSAMPPQWRFPPM</sequence>
<dbReference type="PROSITE" id="PS50157">
    <property type="entry name" value="ZINC_FINGER_C2H2_2"/>
    <property type="match status" value="3"/>
</dbReference>
<evidence type="ECO:0000256" key="3">
    <source>
        <dbReference type="ARBA" id="ARBA00022737"/>
    </source>
</evidence>
<dbReference type="GO" id="GO:0000978">
    <property type="term" value="F:RNA polymerase II cis-regulatory region sequence-specific DNA binding"/>
    <property type="evidence" value="ECO:0007669"/>
    <property type="project" value="TreeGrafter"/>
</dbReference>
<feature type="domain" description="C2H2-type" evidence="12">
    <location>
        <begin position="91"/>
        <end position="118"/>
    </location>
</feature>
<dbReference type="InterPro" id="IPR036236">
    <property type="entry name" value="Znf_C2H2_sf"/>
</dbReference>
<keyword evidence="2" id="KW-0479">Metal-binding</keyword>
<accession>A0A067LXP2</accession>
<feature type="compositionally biased region" description="Low complexity" evidence="11">
    <location>
        <begin position="276"/>
        <end position="290"/>
    </location>
</feature>
<evidence type="ECO:0000313" key="14">
    <source>
        <dbReference type="Proteomes" id="UP000027195"/>
    </source>
</evidence>
<evidence type="ECO:0000256" key="5">
    <source>
        <dbReference type="ARBA" id="ARBA00022833"/>
    </source>
</evidence>
<evidence type="ECO:0000256" key="4">
    <source>
        <dbReference type="ARBA" id="ARBA00022771"/>
    </source>
</evidence>
<keyword evidence="6" id="KW-0805">Transcription regulation</keyword>
<keyword evidence="9" id="KW-0539">Nucleus</keyword>
<dbReference type="PANTHER" id="PTHR14003">
    <property type="entry name" value="TRANSCRIPTIONAL REPRESSOR PROTEIN YY"/>
    <property type="match status" value="1"/>
</dbReference>
<dbReference type="EMBL" id="KL198094">
    <property type="protein sequence ID" value="KDQ08158.1"/>
    <property type="molecule type" value="Genomic_DNA"/>
</dbReference>
<proteinExistence type="predicted"/>
<dbReference type="GO" id="GO:0000785">
    <property type="term" value="C:chromatin"/>
    <property type="evidence" value="ECO:0007669"/>
    <property type="project" value="TreeGrafter"/>
</dbReference>
<feature type="region of interest" description="Disordered" evidence="11">
    <location>
        <begin position="269"/>
        <end position="308"/>
    </location>
</feature>
<evidence type="ECO:0000256" key="11">
    <source>
        <dbReference type="SAM" id="MobiDB-lite"/>
    </source>
</evidence>
<feature type="region of interest" description="Disordered" evidence="11">
    <location>
        <begin position="136"/>
        <end position="234"/>
    </location>
</feature>
<feature type="compositionally biased region" description="Low complexity" evidence="11">
    <location>
        <begin position="187"/>
        <end position="197"/>
    </location>
</feature>
<evidence type="ECO:0000256" key="7">
    <source>
        <dbReference type="ARBA" id="ARBA00023125"/>
    </source>
</evidence>
<dbReference type="OrthoDB" id="1405595at2759"/>
<keyword evidence="8" id="KW-0804">Transcription</keyword>
<dbReference type="GO" id="GO:0005667">
    <property type="term" value="C:transcription regulator complex"/>
    <property type="evidence" value="ECO:0007669"/>
    <property type="project" value="TreeGrafter"/>
</dbReference>
<keyword evidence="5" id="KW-0862">Zinc</keyword>
<evidence type="ECO:0000256" key="6">
    <source>
        <dbReference type="ARBA" id="ARBA00023015"/>
    </source>
</evidence>
<dbReference type="STRING" id="930990.A0A067LXP2"/>
<dbReference type="Pfam" id="PF00096">
    <property type="entry name" value="zf-C2H2"/>
    <property type="match status" value="3"/>
</dbReference>
<organism evidence="13 14">
    <name type="scientific">Botryobasidium botryosum (strain FD-172 SS1)</name>
    <dbReference type="NCBI Taxonomy" id="930990"/>
    <lineage>
        <taxon>Eukaryota</taxon>
        <taxon>Fungi</taxon>
        <taxon>Dikarya</taxon>
        <taxon>Basidiomycota</taxon>
        <taxon>Agaricomycotina</taxon>
        <taxon>Agaricomycetes</taxon>
        <taxon>Cantharellales</taxon>
        <taxon>Botryobasidiaceae</taxon>
        <taxon>Botryobasidium</taxon>
    </lineage>
</organism>
<evidence type="ECO:0000256" key="9">
    <source>
        <dbReference type="ARBA" id="ARBA00023242"/>
    </source>
</evidence>
<dbReference type="InParanoid" id="A0A067LXP2"/>
<dbReference type="Gene3D" id="3.30.160.60">
    <property type="entry name" value="Classic Zinc Finger"/>
    <property type="match status" value="3"/>
</dbReference>
<dbReference type="InterPro" id="IPR013087">
    <property type="entry name" value="Znf_C2H2_type"/>
</dbReference>
<dbReference type="FunFam" id="3.30.160.60:FF:001450">
    <property type="entry name" value="zinc finger protein 774"/>
    <property type="match status" value="1"/>
</dbReference>
<protein>
    <recommendedName>
        <fullName evidence="12">C2H2-type domain-containing protein</fullName>
    </recommendedName>
</protein>
<evidence type="ECO:0000313" key="13">
    <source>
        <dbReference type="EMBL" id="KDQ08158.1"/>
    </source>
</evidence>
<dbReference type="PANTHER" id="PTHR14003:SF19">
    <property type="entry name" value="YY2 TRANSCRIPTION FACTOR"/>
    <property type="match status" value="1"/>
</dbReference>
<keyword evidence="3" id="KW-0677">Repeat</keyword>
<evidence type="ECO:0000256" key="2">
    <source>
        <dbReference type="ARBA" id="ARBA00022723"/>
    </source>
</evidence>
<dbReference type="GO" id="GO:0031519">
    <property type="term" value="C:PcG protein complex"/>
    <property type="evidence" value="ECO:0007669"/>
    <property type="project" value="TreeGrafter"/>
</dbReference>
<dbReference type="SMART" id="SM00355">
    <property type="entry name" value="ZnF_C2H2"/>
    <property type="match status" value="4"/>
</dbReference>
<dbReference type="AlphaFoldDB" id="A0A067LXP2"/>
<keyword evidence="4 10" id="KW-0863">Zinc-finger</keyword>
<reference evidence="14" key="1">
    <citation type="journal article" date="2014" name="Proc. Natl. Acad. Sci. U.S.A.">
        <title>Extensive sampling of basidiomycete genomes demonstrates inadequacy of the white-rot/brown-rot paradigm for wood decay fungi.</title>
        <authorList>
            <person name="Riley R."/>
            <person name="Salamov A.A."/>
            <person name="Brown D.W."/>
            <person name="Nagy L.G."/>
            <person name="Floudas D."/>
            <person name="Held B.W."/>
            <person name="Levasseur A."/>
            <person name="Lombard V."/>
            <person name="Morin E."/>
            <person name="Otillar R."/>
            <person name="Lindquist E.A."/>
            <person name="Sun H."/>
            <person name="LaButti K.M."/>
            <person name="Schmutz J."/>
            <person name="Jabbour D."/>
            <person name="Luo H."/>
            <person name="Baker S.E."/>
            <person name="Pisabarro A.G."/>
            <person name="Walton J.D."/>
            <person name="Blanchette R.A."/>
            <person name="Henrissat B."/>
            <person name="Martin F."/>
            <person name="Cullen D."/>
            <person name="Hibbett D.S."/>
            <person name="Grigoriev I.V."/>
        </authorList>
    </citation>
    <scope>NUCLEOTIDE SEQUENCE [LARGE SCALE GENOMIC DNA]</scope>
    <source>
        <strain evidence="14">FD-172 SS1</strain>
    </source>
</reference>
<dbReference type="HOGENOM" id="CLU_705947_0_0_1"/>
<keyword evidence="7" id="KW-0238">DNA-binding</keyword>
<dbReference type="GO" id="GO:0008270">
    <property type="term" value="F:zinc ion binding"/>
    <property type="evidence" value="ECO:0007669"/>
    <property type="project" value="UniProtKB-KW"/>
</dbReference>
<feature type="domain" description="C2H2-type" evidence="12">
    <location>
        <begin position="118"/>
        <end position="148"/>
    </location>
</feature>
<dbReference type="GO" id="GO:0000981">
    <property type="term" value="F:DNA-binding transcription factor activity, RNA polymerase II-specific"/>
    <property type="evidence" value="ECO:0007669"/>
    <property type="project" value="TreeGrafter"/>
</dbReference>
<dbReference type="FunFam" id="3.30.160.60:FF:001289">
    <property type="entry name" value="Zinc finger protein 574"/>
    <property type="match status" value="1"/>
</dbReference>
<gene>
    <name evidence="13" type="ORF">BOTBODRAFT_148826</name>
</gene>
<evidence type="ECO:0000259" key="12">
    <source>
        <dbReference type="PROSITE" id="PS50157"/>
    </source>
</evidence>
<dbReference type="SUPFAM" id="SSF57667">
    <property type="entry name" value="beta-beta-alpha zinc fingers"/>
    <property type="match status" value="2"/>
</dbReference>
<dbReference type="Proteomes" id="UP000027195">
    <property type="component" value="Unassembled WGS sequence"/>
</dbReference>